<dbReference type="InterPro" id="IPR006073">
    <property type="entry name" value="GTP-bd"/>
</dbReference>
<sequence length="582" mass="65017">MDYLGEQREEVECLKSIFPDEFSELSAFPPAFMIRIDDVGIFTSVSSLQLKISFPPTYPDEIPLIEIPNRSNAMPKEFTEELLSFIRVSCKEYVGMPMVFSLVDATKEWINENAVRFKSSEGEKKSVCETEDTENSPDSLTPQDLKYKLETANVKGGRWNFVIGLIGKPSAGKSTFFNAATHQNMAKIGAHPFTTIEPNVGQAFYAIPCPCSQWSHQCHARFGHSASGERFVPVLLKDVAGLVPGACEGRGRGNKFLSDLLDADVLVHVIDLSGQTDEDGKPTLEYDPTRDVEWIHQELHRWIYDNIMDKWDSVRKKPAKLCDMFTGYHTSQALIQLAFESAGITDARLSAITKMERDHAERWVHKLVAEFLRLRFPILLALNKVDLANAIDNLDKFKAQFTDMTMVPVSAKSECFLQQKCKEGDIFYQSGASHFDINTQSQQNMDGSDKELAQIKEHVLQTIGDTGVLRALSEAVSLRSPTYAFPVSCLDTCQSVSVKANEKPQILRDCVVLKPGTTVGKLFDIMLYPPVSLLAGEYVRAEGVDSNGTKKVLHKKDLINDSNQIVKIMSTKKASYSAKTRS</sequence>
<dbReference type="PANTHER" id="PTHR23305">
    <property type="entry name" value="OBG GTPASE FAMILY"/>
    <property type="match status" value="1"/>
</dbReference>
<keyword evidence="1" id="KW-0547">Nucleotide-binding</keyword>
<dbReference type="EMBL" id="CALNXK010000016">
    <property type="protein sequence ID" value="CAH3103424.1"/>
    <property type="molecule type" value="Genomic_DNA"/>
</dbReference>
<evidence type="ECO:0000256" key="1">
    <source>
        <dbReference type="ARBA" id="ARBA00022741"/>
    </source>
</evidence>
<dbReference type="Gene3D" id="3.10.110.10">
    <property type="entry name" value="Ubiquitin Conjugating Enzyme"/>
    <property type="match status" value="1"/>
</dbReference>
<dbReference type="SUPFAM" id="SSF52540">
    <property type="entry name" value="P-loop containing nucleoside triphosphate hydrolases"/>
    <property type="match status" value="1"/>
</dbReference>
<dbReference type="Gene3D" id="3.40.50.300">
    <property type="entry name" value="P-loop containing nucleotide triphosphate hydrolases"/>
    <property type="match status" value="1"/>
</dbReference>
<feature type="domain" description="RWD" evidence="3">
    <location>
        <begin position="9"/>
        <end position="113"/>
    </location>
</feature>
<dbReference type="InterPro" id="IPR013646">
    <property type="entry name" value="YGR210-like_G4"/>
</dbReference>
<feature type="region of interest" description="Disordered" evidence="2">
    <location>
        <begin position="121"/>
        <end position="140"/>
    </location>
</feature>
<dbReference type="InterPro" id="IPR031167">
    <property type="entry name" value="G_OBG"/>
</dbReference>
<evidence type="ECO:0000259" key="3">
    <source>
        <dbReference type="PROSITE" id="PS50908"/>
    </source>
</evidence>
<name>A0ABN8NBX4_9CNID</name>
<dbReference type="PROSITE" id="PS51710">
    <property type="entry name" value="G_OBG"/>
    <property type="match status" value="1"/>
</dbReference>
<dbReference type="PRINTS" id="PR00326">
    <property type="entry name" value="GTP1OBG"/>
</dbReference>
<gene>
    <name evidence="5" type="ORF">PLOB_00011260</name>
</gene>
<dbReference type="PANTHER" id="PTHR23305:SF1">
    <property type="entry name" value="OBG-TYPE G DOMAIN-CONTAINING PROTEIN"/>
    <property type="match status" value="1"/>
</dbReference>
<dbReference type="InterPro" id="IPR027417">
    <property type="entry name" value="P-loop_NTPase"/>
</dbReference>
<feature type="domain" description="OBG-type G" evidence="4">
    <location>
        <begin position="161"/>
        <end position="429"/>
    </location>
</feature>
<evidence type="ECO:0000313" key="5">
    <source>
        <dbReference type="EMBL" id="CAH3103424.1"/>
    </source>
</evidence>
<protein>
    <recommendedName>
        <fullName evidence="7">GTP-binding protein</fullName>
    </recommendedName>
</protein>
<dbReference type="InterPro" id="IPR006575">
    <property type="entry name" value="RWD_dom"/>
</dbReference>
<dbReference type="Pfam" id="PF05773">
    <property type="entry name" value="RWD"/>
    <property type="match status" value="1"/>
</dbReference>
<evidence type="ECO:0000313" key="6">
    <source>
        <dbReference type="Proteomes" id="UP001159405"/>
    </source>
</evidence>
<dbReference type="PROSITE" id="PS50908">
    <property type="entry name" value="RWD"/>
    <property type="match status" value="1"/>
</dbReference>
<evidence type="ECO:0008006" key="7">
    <source>
        <dbReference type="Google" id="ProtNLM"/>
    </source>
</evidence>
<keyword evidence="6" id="KW-1185">Reference proteome</keyword>
<dbReference type="SUPFAM" id="SSF54495">
    <property type="entry name" value="UBC-like"/>
    <property type="match status" value="1"/>
</dbReference>
<organism evidence="5 6">
    <name type="scientific">Porites lobata</name>
    <dbReference type="NCBI Taxonomy" id="104759"/>
    <lineage>
        <taxon>Eukaryota</taxon>
        <taxon>Metazoa</taxon>
        <taxon>Cnidaria</taxon>
        <taxon>Anthozoa</taxon>
        <taxon>Hexacorallia</taxon>
        <taxon>Scleractinia</taxon>
        <taxon>Fungiina</taxon>
        <taxon>Poritidae</taxon>
        <taxon>Porites</taxon>
    </lineage>
</organism>
<dbReference type="Pfam" id="PF01926">
    <property type="entry name" value="MMR_HSR1"/>
    <property type="match status" value="1"/>
</dbReference>
<dbReference type="CDD" id="cd23823">
    <property type="entry name" value="RWD_GCN2"/>
    <property type="match status" value="1"/>
</dbReference>
<dbReference type="Pfam" id="PF08438">
    <property type="entry name" value="YGR210-like_G4"/>
    <property type="match status" value="1"/>
</dbReference>
<dbReference type="SMART" id="SM00591">
    <property type="entry name" value="RWD"/>
    <property type="match status" value="1"/>
</dbReference>
<comment type="caution">
    <text evidence="5">The sequence shown here is derived from an EMBL/GenBank/DDBJ whole genome shotgun (WGS) entry which is preliminary data.</text>
</comment>
<evidence type="ECO:0000259" key="4">
    <source>
        <dbReference type="PROSITE" id="PS51710"/>
    </source>
</evidence>
<evidence type="ECO:0000256" key="2">
    <source>
        <dbReference type="SAM" id="MobiDB-lite"/>
    </source>
</evidence>
<reference evidence="5 6" key="1">
    <citation type="submission" date="2022-05" db="EMBL/GenBank/DDBJ databases">
        <authorList>
            <consortium name="Genoscope - CEA"/>
            <person name="William W."/>
        </authorList>
    </citation>
    <scope>NUCLEOTIDE SEQUENCE [LARGE SCALE GENOMIC DNA]</scope>
</reference>
<dbReference type="InterPro" id="IPR016135">
    <property type="entry name" value="UBQ-conjugating_enzyme/RWD"/>
</dbReference>
<dbReference type="Proteomes" id="UP001159405">
    <property type="component" value="Unassembled WGS sequence"/>
</dbReference>
<accession>A0ABN8NBX4</accession>
<proteinExistence type="predicted"/>
<dbReference type="Gene3D" id="1.10.8.470">
    <property type="match status" value="1"/>
</dbReference>